<evidence type="ECO:0000313" key="2">
    <source>
        <dbReference type="Proteomes" id="UP000005636"/>
    </source>
</evidence>
<reference evidence="1 2" key="1">
    <citation type="submission" date="2011-11" db="EMBL/GenBank/DDBJ databases">
        <title>Complete genome sequence of thermophilic Geobacillus thermoleovorans CCB_US3_UF5.</title>
        <authorList>
            <person name="Muhd Sakaff M.K.L."/>
            <person name="Abdul Rahman A.Y."/>
            <person name="Saito J.A."/>
            <person name="Hou S."/>
            <person name="Alam M."/>
        </authorList>
    </citation>
    <scope>NUCLEOTIDE SEQUENCE [LARGE SCALE GENOMIC DNA]</scope>
    <source>
        <strain evidence="1 2">CCB_US3_UF5</strain>
    </source>
</reference>
<protein>
    <submittedName>
        <fullName evidence="1">Uncharacterized protein</fullName>
    </submittedName>
</protein>
<organism evidence="1 2">
    <name type="scientific">Geobacillus thermoleovorans CCB_US3_UF5</name>
    <dbReference type="NCBI Taxonomy" id="1111068"/>
    <lineage>
        <taxon>Bacteria</taxon>
        <taxon>Bacillati</taxon>
        <taxon>Bacillota</taxon>
        <taxon>Bacilli</taxon>
        <taxon>Bacillales</taxon>
        <taxon>Anoxybacillaceae</taxon>
        <taxon>Geobacillus</taxon>
        <taxon>Geobacillus thermoleovorans group</taxon>
    </lineage>
</organism>
<proteinExistence type="predicted"/>
<dbReference type="Proteomes" id="UP000005636">
    <property type="component" value="Chromosome"/>
</dbReference>
<dbReference type="EMBL" id="CP003125">
    <property type="protein sequence ID" value="AEV17666.1"/>
    <property type="molecule type" value="Genomic_DNA"/>
</dbReference>
<keyword evidence="2" id="KW-1185">Reference proteome</keyword>
<sequence>MIGFCFGQCGLSFSLRFVSFSFQGTSYSFFVRGIRLLESDSYNISPFFVFVNTFFAFFRRTETALLI</sequence>
<accession>A0ABN3ZQ23</accession>
<name>A0ABN3ZQ23_GEOTH</name>
<evidence type="ECO:0000313" key="1">
    <source>
        <dbReference type="EMBL" id="AEV17666.1"/>
    </source>
</evidence>
<gene>
    <name evidence="1" type="ORF">GTCCBUS3UF5_3400</name>
</gene>